<protein>
    <recommendedName>
        <fullName evidence="3">DUF4056 domain-containing protein</fullName>
    </recommendedName>
</protein>
<dbReference type="Proteomes" id="UP000192900">
    <property type="component" value="Chromosome"/>
</dbReference>
<reference evidence="1 2" key="1">
    <citation type="submission" date="2017-02" db="EMBL/GenBank/DDBJ databases">
        <title>Complete genome sequence of the drought resistance-promoting endophyte Pantoea alhagi LTYR-11Z.</title>
        <authorList>
            <person name="Zhang L."/>
        </authorList>
    </citation>
    <scope>NUCLEOTIDE SEQUENCE [LARGE SCALE GENOMIC DNA]</scope>
    <source>
        <strain evidence="1 2">LTYR-11Z</strain>
    </source>
</reference>
<sequence>MSKRDDIIDPQAPGIKDTGLVYSEVLGWIDLGHARGGDITDCLGQMERGEASGQPYYLVEYQQTMTYQPFSTGRCSRWNIKRGRTLAERHSITLAMMMETAIAFENWQSMPFFSWYTDSGFSAEDLVSDLLGFYKVVRPQNYWPWLKIVSKEAALRRWDYYGALGSFKNRGFNPLLFPDPTDTRIPHIPYKGRLPNFMMSIRPFTRFDSDIVRRIDAGAQVTVGWDVKKK</sequence>
<dbReference type="OrthoDB" id="6629090at2"/>
<dbReference type="AlphaFoldDB" id="A0A1W6B4U7"/>
<dbReference type="STRING" id="1891675.B1H58_08625"/>
<dbReference type="KEGG" id="palh:B1H58_08625"/>
<name>A0A1W6B4U7_9GAMM</name>
<accession>A0A1W6B4U7</accession>
<dbReference type="RefSeq" id="WP_085069456.1">
    <property type="nucleotide sequence ID" value="NZ_CP019706.1"/>
</dbReference>
<evidence type="ECO:0008006" key="3">
    <source>
        <dbReference type="Google" id="ProtNLM"/>
    </source>
</evidence>
<organism evidence="1 2">
    <name type="scientific">Pantoea alhagi</name>
    <dbReference type="NCBI Taxonomy" id="1891675"/>
    <lineage>
        <taxon>Bacteria</taxon>
        <taxon>Pseudomonadati</taxon>
        <taxon>Pseudomonadota</taxon>
        <taxon>Gammaproteobacteria</taxon>
        <taxon>Enterobacterales</taxon>
        <taxon>Erwiniaceae</taxon>
        <taxon>Pantoea</taxon>
    </lineage>
</organism>
<dbReference type="EMBL" id="CP019706">
    <property type="protein sequence ID" value="ARJ42083.1"/>
    <property type="molecule type" value="Genomic_DNA"/>
</dbReference>
<gene>
    <name evidence="1" type="ORF">B1H58_08625</name>
</gene>
<evidence type="ECO:0000313" key="1">
    <source>
        <dbReference type="EMBL" id="ARJ42083.1"/>
    </source>
</evidence>
<keyword evidence="2" id="KW-1185">Reference proteome</keyword>
<proteinExistence type="predicted"/>
<evidence type="ECO:0000313" key="2">
    <source>
        <dbReference type="Proteomes" id="UP000192900"/>
    </source>
</evidence>